<feature type="transmembrane region" description="Helical" evidence="2">
    <location>
        <begin position="35"/>
        <end position="56"/>
    </location>
</feature>
<dbReference type="Proteomes" id="UP000009022">
    <property type="component" value="Unassembled WGS sequence"/>
</dbReference>
<dbReference type="RefSeq" id="XP_002110764.1">
    <property type="nucleotide sequence ID" value="XM_002110728.1"/>
</dbReference>
<keyword evidence="1" id="KW-0175">Coiled coil</keyword>
<evidence type="ECO:0000256" key="2">
    <source>
        <dbReference type="SAM" id="Phobius"/>
    </source>
</evidence>
<evidence type="ECO:0000313" key="3">
    <source>
        <dbReference type="EMBL" id="EDV26768.1"/>
    </source>
</evidence>
<dbReference type="GeneID" id="6751439"/>
<gene>
    <name evidence="3" type="ORF">TRIADDRAFT_54005</name>
</gene>
<feature type="coiled-coil region" evidence="1">
    <location>
        <begin position="171"/>
        <end position="198"/>
    </location>
</feature>
<keyword evidence="2" id="KW-0812">Transmembrane</keyword>
<dbReference type="InParanoid" id="B3RQU8"/>
<reference evidence="3 4" key="1">
    <citation type="journal article" date="2008" name="Nature">
        <title>The Trichoplax genome and the nature of placozoans.</title>
        <authorList>
            <person name="Srivastava M."/>
            <person name="Begovic E."/>
            <person name="Chapman J."/>
            <person name="Putnam N.H."/>
            <person name="Hellsten U."/>
            <person name="Kawashima T."/>
            <person name="Kuo A."/>
            <person name="Mitros T."/>
            <person name="Salamov A."/>
            <person name="Carpenter M.L."/>
            <person name="Signorovitch A.Y."/>
            <person name="Moreno M.A."/>
            <person name="Kamm K."/>
            <person name="Grimwood J."/>
            <person name="Schmutz J."/>
            <person name="Shapiro H."/>
            <person name="Grigoriev I.V."/>
            <person name="Buss L.W."/>
            <person name="Schierwater B."/>
            <person name="Dellaporta S.L."/>
            <person name="Rokhsar D.S."/>
        </authorList>
    </citation>
    <scope>NUCLEOTIDE SEQUENCE [LARGE SCALE GENOMIC DNA]</scope>
    <source>
        <strain evidence="3 4">Grell-BS-1999</strain>
    </source>
</reference>
<dbReference type="EMBL" id="DS985243">
    <property type="protein sequence ID" value="EDV26768.1"/>
    <property type="molecule type" value="Genomic_DNA"/>
</dbReference>
<keyword evidence="2" id="KW-0472">Membrane</keyword>
<sequence length="206" mass="22492">MNHAKYILIGGSAGAVCGLGYKYGVRKNPKEAYLILQYASIAGASGVVAGFSYAAWIKRPKLAYSASFGFNGAILTGLFFTFRKITDHTDIAGINQVHPYIKTAGCGGLTLMAITAISAHTGFDTMLLLRRKAAVAYHLSQVQESIELNDDPQKQSVFTKAYKYIAEPTDLGKLNMRIKQLSMEIRLLEIELGDISENSQNTDSEE</sequence>
<evidence type="ECO:0000256" key="1">
    <source>
        <dbReference type="SAM" id="Coils"/>
    </source>
</evidence>
<evidence type="ECO:0000313" key="4">
    <source>
        <dbReference type="Proteomes" id="UP000009022"/>
    </source>
</evidence>
<keyword evidence="4" id="KW-1185">Reference proteome</keyword>
<proteinExistence type="predicted"/>
<accession>B3RQU8</accession>
<keyword evidence="2" id="KW-1133">Transmembrane helix</keyword>
<dbReference type="CTD" id="6751439"/>
<dbReference type="HOGENOM" id="CLU_1333474_0_0_1"/>
<feature type="transmembrane region" description="Helical" evidence="2">
    <location>
        <begin position="6"/>
        <end position="23"/>
    </location>
</feature>
<name>B3RQU8_TRIAD</name>
<feature type="transmembrane region" description="Helical" evidence="2">
    <location>
        <begin position="62"/>
        <end position="82"/>
    </location>
</feature>
<organism evidence="3 4">
    <name type="scientific">Trichoplax adhaerens</name>
    <name type="common">Trichoplax reptans</name>
    <dbReference type="NCBI Taxonomy" id="10228"/>
    <lineage>
        <taxon>Eukaryota</taxon>
        <taxon>Metazoa</taxon>
        <taxon>Placozoa</taxon>
        <taxon>Uniplacotomia</taxon>
        <taxon>Trichoplacea</taxon>
        <taxon>Trichoplacidae</taxon>
        <taxon>Trichoplax</taxon>
    </lineage>
</organism>
<dbReference type="KEGG" id="tad:TRIADDRAFT_54005"/>
<dbReference type="AlphaFoldDB" id="B3RQU8"/>
<protein>
    <submittedName>
        <fullName evidence="3">Uncharacterized protein</fullName>
    </submittedName>
</protein>